<dbReference type="EMBL" id="CH476597">
    <property type="protein sequence ID" value="EAU36764.1"/>
    <property type="molecule type" value="Genomic_DNA"/>
</dbReference>
<dbReference type="InterPro" id="IPR011009">
    <property type="entry name" value="Kinase-like_dom_sf"/>
</dbReference>
<dbReference type="PANTHER" id="PTHR21310">
    <property type="entry name" value="AMINOGLYCOSIDE PHOSPHOTRANSFERASE-RELATED-RELATED"/>
    <property type="match status" value="1"/>
</dbReference>
<evidence type="ECO:0000259" key="1">
    <source>
        <dbReference type="Pfam" id="PF01636"/>
    </source>
</evidence>
<dbReference type="VEuPathDB" id="FungiDB:ATEG_03490"/>
<sequence length="285" mass="33521">MEPPPPADDVDNATFFAEWERRTKEFLNIIQGRELYNFFNNRVLESRSTNGRLVAVKIKSKYTFKRSEAQMMHYASENGIRAPRVLGCYNVAPTLVVTVSDRVPGQSLDQVWHTMDRATQEGIKHQLREELSKFRKLTQPYIGRIDRQKTHCFFQRLGHETMGPFDSEKEFDKWCLNRIEDRLLRELWRPCLPAMRSKSTRFVLTHGDLAARNIMVDGGQITGIVDWEYSGFFPEYMEYAVTMAIHDCIEDWWLPVLQEVLEPCGSMRLKFVDALKTYQELERRR</sequence>
<dbReference type="SUPFAM" id="SSF56112">
    <property type="entry name" value="Protein kinase-like (PK-like)"/>
    <property type="match status" value="1"/>
</dbReference>
<dbReference type="GeneID" id="4317683"/>
<proteinExistence type="predicted"/>
<reference evidence="3" key="1">
    <citation type="submission" date="2005-09" db="EMBL/GenBank/DDBJ databases">
        <title>Annotation of the Aspergillus terreus NIH2624 genome.</title>
        <authorList>
            <person name="Birren B.W."/>
            <person name="Lander E.S."/>
            <person name="Galagan J.E."/>
            <person name="Nusbaum C."/>
            <person name="Devon K."/>
            <person name="Henn M."/>
            <person name="Ma L.-J."/>
            <person name="Jaffe D.B."/>
            <person name="Butler J."/>
            <person name="Alvarez P."/>
            <person name="Gnerre S."/>
            <person name="Grabherr M."/>
            <person name="Kleber M."/>
            <person name="Mauceli E.W."/>
            <person name="Brockman W."/>
            <person name="Rounsley S."/>
            <person name="Young S.K."/>
            <person name="LaButti K."/>
            <person name="Pushparaj V."/>
            <person name="DeCaprio D."/>
            <person name="Crawford M."/>
            <person name="Koehrsen M."/>
            <person name="Engels R."/>
            <person name="Montgomery P."/>
            <person name="Pearson M."/>
            <person name="Howarth C."/>
            <person name="Larson L."/>
            <person name="Luoma S."/>
            <person name="White J."/>
            <person name="Alvarado L."/>
            <person name="Kodira C.D."/>
            <person name="Zeng Q."/>
            <person name="Oleary S."/>
            <person name="Yandava C."/>
            <person name="Denning D.W."/>
            <person name="Nierman W.C."/>
            <person name="Milne T."/>
            <person name="Madden K."/>
        </authorList>
    </citation>
    <scope>NUCLEOTIDE SEQUENCE [LARGE SCALE GENOMIC DNA]</scope>
    <source>
        <strain evidence="3">NIH 2624 / FGSC A1156</strain>
    </source>
</reference>
<evidence type="ECO:0000313" key="2">
    <source>
        <dbReference type="EMBL" id="EAU36764.1"/>
    </source>
</evidence>
<dbReference type="HOGENOM" id="CLU_021768_5_0_1"/>
<dbReference type="CDD" id="cd05120">
    <property type="entry name" value="APH_ChoK_like"/>
    <property type="match status" value="1"/>
</dbReference>
<dbReference type="PANTHER" id="PTHR21310:SF15">
    <property type="entry name" value="AMINOGLYCOSIDE PHOSPHOTRANSFERASE DOMAIN-CONTAINING PROTEIN"/>
    <property type="match status" value="1"/>
</dbReference>
<accession>Q0CS44</accession>
<feature type="domain" description="Aminoglycoside phosphotransferase" evidence="1">
    <location>
        <begin position="42"/>
        <end position="244"/>
    </location>
</feature>
<dbReference type="InterPro" id="IPR002575">
    <property type="entry name" value="Aminoglycoside_PTrfase"/>
</dbReference>
<gene>
    <name evidence="2" type="ORF">ATEG_03490</name>
</gene>
<dbReference type="Proteomes" id="UP000007963">
    <property type="component" value="Unassembled WGS sequence"/>
</dbReference>
<dbReference type="OrthoDB" id="8300194at2759"/>
<name>Q0CS44_ASPTN</name>
<dbReference type="AlphaFoldDB" id="Q0CS44"/>
<dbReference type="OMA" id="FPEYMEY"/>
<evidence type="ECO:0000313" key="3">
    <source>
        <dbReference type="Proteomes" id="UP000007963"/>
    </source>
</evidence>
<dbReference type="eggNOG" id="ENOG502SN8S">
    <property type="taxonomic scope" value="Eukaryota"/>
</dbReference>
<dbReference type="RefSeq" id="XP_001212668.1">
    <property type="nucleotide sequence ID" value="XM_001212668.1"/>
</dbReference>
<dbReference type="Gene3D" id="3.90.1200.10">
    <property type="match status" value="1"/>
</dbReference>
<dbReference type="InterPro" id="IPR051678">
    <property type="entry name" value="AGP_Transferase"/>
</dbReference>
<dbReference type="Pfam" id="PF01636">
    <property type="entry name" value="APH"/>
    <property type="match status" value="1"/>
</dbReference>
<protein>
    <recommendedName>
        <fullName evidence="1">Aminoglycoside phosphotransferase domain-containing protein</fullName>
    </recommendedName>
</protein>
<dbReference type="Gene3D" id="3.30.200.150">
    <property type="match status" value="1"/>
</dbReference>
<organism evidence="2 3">
    <name type="scientific">Aspergillus terreus (strain NIH 2624 / FGSC A1156)</name>
    <dbReference type="NCBI Taxonomy" id="341663"/>
    <lineage>
        <taxon>Eukaryota</taxon>
        <taxon>Fungi</taxon>
        <taxon>Dikarya</taxon>
        <taxon>Ascomycota</taxon>
        <taxon>Pezizomycotina</taxon>
        <taxon>Eurotiomycetes</taxon>
        <taxon>Eurotiomycetidae</taxon>
        <taxon>Eurotiales</taxon>
        <taxon>Aspergillaceae</taxon>
        <taxon>Aspergillus</taxon>
        <taxon>Aspergillus subgen. Circumdati</taxon>
    </lineage>
</organism>